<reference evidence="1 2" key="1">
    <citation type="submission" date="2023-02" db="EMBL/GenBank/DDBJ databases">
        <title>LHISI_Scaffold_Assembly.</title>
        <authorList>
            <person name="Stuart O.P."/>
            <person name="Cleave R."/>
            <person name="Magrath M.J.L."/>
            <person name="Mikheyev A.S."/>
        </authorList>
    </citation>
    <scope>NUCLEOTIDE SEQUENCE [LARGE SCALE GENOMIC DNA]</scope>
    <source>
        <strain evidence="1">Daus_M_001</strain>
        <tissue evidence="1">Leg muscle</tissue>
    </source>
</reference>
<gene>
    <name evidence="1" type="ORF">PR048_018621</name>
</gene>
<evidence type="ECO:0000313" key="2">
    <source>
        <dbReference type="Proteomes" id="UP001159363"/>
    </source>
</evidence>
<proteinExistence type="predicted"/>
<dbReference type="EMBL" id="JARBHB010000006">
    <property type="protein sequence ID" value="KAJ8882133.1"/>
    <property type="molecule type" value="Genomic_DNA"/>
</dbReference>
<evidence type="ECO:0000313" key="1">
    <source>
        <dbReference type="EMBL" id="KAJ8882133.1"/>
    </source>
</evidence>
<protein>
    <submittedName>
        <fullName evidence="1">Uncharacterized protein</fullName>
    </submittedName>
</protein>
<dbReference type="Proteomes" id="UP001159363">
    <property type="component" value="Chromosome 5"/>
</dbReference>
<accession>A0ABQ9HCV2</accession>
<keyword evidence="2" id="KW-1185">Reference proteome</keyword>
<comment type="caution">
    <text evidence="1">The sequence shown here is derived from an EMBL/GenBank/DDBJ whole genome shotgun (WGS) entry which is preliminary data.</text>
</comment>
<organism evidence="1 2">
    <name type="scientific">Dryococelus australis</name>
    <dbReference type="NCBI Taxonomy" id="614101"/>
    <lineage>
        <taxon>Eukaryota</taxon>
        <taxon>Metazoa</taxon>
        <taxon>Ecdysozoa</taxon>
        <taxon>Arthropoda</taxon>
        <taxon>Hexapoda</taxon>
        <taxon>Insecta</taxon>
        <taxon>Pterygota</taxon>
        <taxon>Neoptera</taxon>
        <taxon>Polyneoptera</taxon>
        <taxon>Phasmatodea</taxon>
        <taxon>Verophasmatodea</taxon>
        <taxon>Anareolatae</taxon>
        <taxon>Phasmatidae</taxon>
        <taxon>Eurycanthinae</taxon>
        <taxon>Dryococelus</taxon>
    </lineage>
</organism>
<sequence>MDCHSNTFSFLYDVRKLQEWDGDEFKAKCMQLAKVLTDGEKCDIDSRNFIKNCSSYHPCYPKEILQRIRSCEFKRSVPCARTTAVTQSSSESLVDVSSREWIAATFQGPKPALAIKALLVSTHHLEGRDHLLWREVHSIVTGEVLEAHVAEASCQSCLLHPSLLR</sequence>
<name>A0ABQ9HCV2_9NEOP</name>